<dbReference type="PRINTS" id="PR00100">
    <property type="entry name" value="AOTCASE"/>
</dbReference>
<dbReference type="EMBL" id="DVHK01000043">
    <property type="protein sequence ID" value="HIR66760.1"/>
    <property type="molecule type" value="Genomic_DNA"/>
</dbReference>
<dbReference type="Proteomes" id="UP000823913">
    <property type="component" value="Unassembled WGS sequence"/>
</dbReference>
<evidence type="ECO:0000256" key="2">
    <source>
        <dbReference type="ARBA" id="ARBA00069744"/>
    </source>
</evidence>
<reference evidence="6" key="1">
    <citation type="submission" date="2020-10" db="EMBL/GenBank/DDBJ databases">
        <authorList>
            <person name="Gilroy R."/>
        </authorList>
    </citation>
    <scope>NUCLEOTIDE SEQUENCE</scope>
    <source>
        <strain evidence="6">ChiW16-3235</strain>
    </source>
</reference>
<dbReference type="PRINTS" id="PR00102">
    <property type="entry name" value="OTCASE"/>
</dbReference>
<dbReference type="InterPro" id="IPR036901">
    <property type="entry name" value="Asp/Orn_carbamoylTrfase_sf"/>
</dbReference>
<protein>
    <recommendedName>
        <fullName evidence="2">Ornithine carbamoyltransferase, catabolic</fullName>
    </recommendedName>
</protein>
<dbReference type="FunFam" id="3.40.50.1370:FF:000008">
    <property type="entry name" value="Ornithine carbamoyltransferase"/>
    <property type="match status" value="1"/>
</dbReference>
<dbReference type="SUPFAM" id="SSF53671">
    <property type="entry name" value="Aspartate/ornithine carbamoyltransferase"/>
    <property type="match status" value="1"/>
</dbReference>
<organism evidence="6 7">
    <name type="scientific">Candidatus Coproplasma avicola</name>
    <dbReference type="NCBI Taxonomy" id="2840744"/>
    <lineage>
        <taxon>Bacteria</taxon>
        <taxon>Bacillati</taxon>
        <taxon>Bacillota</taxon>
        <taxon>Clostridia</taxon>
        <taxon>Eubacteriales</taxon>
        <taxon>Candidatus Coproplasma</taxon>
    </lineage>
</organism>
<dbReference type="Gene3D" id="3.40.50.1370">
    <property type="entry name" value="Aspartate/ornithine carbamoyltransferase"/>
    <property type="match status" value="2"/>
</dbReference>
<evidence type="ECO:0000256" key="3">
    <source>
        <dbReference type="RuleBase" id="RU003634"/>
    </source>
</evidence>
<dbReference type="Pfam" id="PF00185">
    <property type="entry name" value="OTCace"/>
    <property type="match status" value="1"/>
</dbReference>
<dbReference type="GO" id="GO:0042450">
    <property type="term" value="P:L-arginine biosynthetic process via ornithine"/>
    <property type="evidence" value="ECO:0007669"/>
    <property type="project" value="TreeGrafter"/>
</dbReference>
<dbReference type="PANTHER" id="PTHR45753">
    <property type="entry name" value="ORNITHINE CARBAMOYLTRANSFERASE, MITOCHONDRIAL"/>
    <property type="match status" value="1"/>
</dbReference>
<gene>
    <name evidence="6" type="ORF">IAB94_01785</name>
</gene>
<name>A0A9D1E5D4_9FIRM</name>
<reference evidence="6" key="2">
    <citation type="journal article" date="2021" name="PeerJ">
        <title>Extensive microbial diversity within the chicken gut microbiome revealed by metagenomics and culture.</title>
        <authorList>
            <person name="Gilroy R."/>
            <person name="Ravi A."/>
            <person name="Getino M."/>
            <person name="Pursley I."/>
            <person name="Horton D.L."/>
            <person name="Alikhan N.F."/>
            <person name="Baker D."/>
            <person name="Gharbi K."/>
            <person name="Hall N."/>
            <person name="Watson M."/>
            <person name="Adriaenssens E.M."/>
            <person name="Foster-Nyarko E."/>
            <person name="Jarju S."/>
            <person name="Secka A."/>
            <person name="Antonio M."/>
            <person name="Oren A."/>
            <person name="Chaudhuri R.R."/>
            <person name="La Ragione R."/>
            <person name="Hildebrand F."/>
            <person name="Pallen M.J."/>
        </authorList>
    </citation>
    <scope>NUCLEOTIDE SEQUENCE</scope>
    <source>
        <strain evidence="6">ChiW16-3235</strain>
    </source>
</reference>
<evidence type="ECO:0000313" key="7">
    <source>
        <dbReference type="Proteomes" id="UP000823913"/>
    </source>
</evidence>
<dbReference type="InterPro" id="IPR002292">
    <property type="entry name" value="Orn/put_carbamltrans"/>
</dbReference>
<evidence type="ECO:0000256" key="1">
    <source>
        <dbReference type="ARBA" id="ARBA00022679"/>
    </source>
</evidence>
<accession>A0A9D1E5D4</accession>
<dbReference type="InterPro" id="IPR006132">
    <property type="entry name" value="Asp/Orn_carbamoyltranf_P-bd"/>
</dbReference>
<comment type="similarity">
    <text evidence="3">Belongs to the aspartate/ornithine carbamoyltransferase superfamily.</text>
</comment>
<dbReference type="InterPro" id="IPR006131">
    <property type="entry name" value="Asp_carbamoyltransf_Asp/Orn-bd"/>
</dbReference>
<feature type="domain" description="Aspartate/ornithine carbamoyltransferase Asp/Orn-binding" evidence="4">
    <location>
        <begin position="162"/>
        <end position="309"/>
    </location>
</feature>
<evidence type="ECO:0000259" key="4">
    <source>
        <dbReference type="Pfam" id="PF00185"/>
    </source>
</evidence>
<proteinExistence type="inferred from homology"/>
<evidence type="ECO:0000313" key="6">
    <source>
        <dbReference type="EMBL" id="HIR66760.1"/>
    </source>
</evidence>
<feature type="domain" description="Aspartate/ornithine carbamoyltransferase carbamoyl-P binding" evidence="5">
    <location>
        <begin position="15"/>
        <end position="156"/>
    </location>
</feature>
<dbReference type="GO" id="GO:0016597">
    <property type="term" value="F:amino acid binding"/>
    <property type="evidence" value="ECO:0007669"/>
    <property type="project" value="InterPro"/>
</dbReference>
<dbReference type="AlphaFoldDB" id="A0A9D1E5D4"/>
<sequence length="312" mass="35114">MDINRYSPRYGVNYKHMTKLADFSTEEIFEFLYAARAMKDKFIAHEDTRIFRDVTLALLFGDTSLRTRSALEIAIHQLGGDCINLPYNERDMRAGENIKDIVTVLARYGVGALVTRGIKQRELDDYVSVSPIPIINSTNDDFDPVQTVCDLFTIWERKKKLEGLKIAYIGKGTHVASSLIMGAVKCGMEVAVATPAEFRLKREHILRAEQYGSITITDDPYFAAKDADVVYTDSYRYHSKPSEEEMHIMAPYKVNNSLMSTARPDAMFMHPLPASRGVEVTADIIDGKHSAVMEQAENKLHAIKGILALLIE</sequence>
<dbReference type="GO" id="GO:0019240">
    <property type="term" value="P:citrulline biosynthetic process"/>
    <property type="evidence" value="ECO:0007669"/>
    <property type="project" value="TreeGrafter"/>
</dbReference>
<comment type="caution">
    <text evidence="6">The sequence shown here is derived from an EMBL/GenBank/DDBJ whole genome shotgun (WGS) entry which is preliminary data.</text>
</comment>
<evidence type="ECO:0000259" key="5">
    <source>
        <dbReference type="Pfam" id="PF02729"/>
    </source>
</evidence>
<dbReference type="InterPro" id="IPR006130">
    <property type="entry name" value="Asp/Orn_carbamoylTrfase"/>
</dbReference>
<dbReference type="PANTHER" id="PTHR45753:SF3">
    <property type="entry name" value="ORNITHINE TRANSCARBAMYLASE, MITOCHONDRIAL"/>
    <property type="match status" value="1"/>
</dbReference>
<keyword evidence="1 3" id="KW-0808">Transferase</keyword>
<dbReference type="GO" id="GO:0004585">
    <property type="term" value="F:ornithine carbamoyltransferase activity"/>
    <property type="evidence" value="ECO:0007669"/>
    <property type="project" value="UniProtKB-ARBA"/>
</dbReference>
<dbReference type="Pfam" id="PF02729">
    <property type="entry name" value="OTCace_N"/>
    <property type="match status" value="1"/>
</dbReference>